<feature type="transmembrane region" description="Helical" evidence="1">
    <location>
        <begin position="12"/>
        <end position="41"/>
    </location>
</feature>
<proteinExistence type="predicted"/>
<gene>
    <name evidence="2" type="ORF">ARMSODRAFT_957511</name>
</gene>
<accession>A0A2H3C1K2</accession>
<evidence type="ECO:0000256" key="1">
    <source>
        <dbReference type="SAM" id="Phobius"/>
    </source>
</evidence>
<keyword evidence="1" id="KW-1133">Transmembrane helix</keyword>
<reference evidence="3" key="1">
    <citation type="journal article" date="2017" name="Nat. Ecol. Evol.">
        <title>Genome expansion and lineage-specific genetic innovations in the forest pathogenic fungi Armillaria.</title>
        <authorList>
            <person name="Sipos G."/>
            <person name="Prasanna A.N."/>
            <person name="Walter M.C."/>
            <person name="O'Connor E."/>
            <person name="Balint B."/>
            <person name="Krizsan K."/>
            <person name="Kiss B."/>
            <person name="Hess J."/>
            <person name="Varga T."/>
            <person name="Slot J."/>
            <person name="Riley R."/>
            <person name="Boka B."/>
            <person name="Rigling D."/>
            <person name="Barry K."/>
            <person name="Lee J."/>
            <person name="Mihaltcheva S."/>
            <person name="LaButti K."/>
            <person name="Lipzen A."/>
            <person name="Waldron R."/>
            <person name="Moloney N.M."/>
            <person name="Sperisen C."/>
            <person name="Kredics L."/>
            <person name="Vagvoelgyi C."/>
            <person name="Patrignani A."/>
            <person name="Fitzpatrick D."/>
            <person name="Nagy I."/>
            <person name="Doyle S."/>
            <person name="Anderson J.B."/>
            <person name="Grigoriev I.V."/>
            <person name="Gueldener U."/>
            <person name="Muensterkoetter M."/>
            <person name="Nagy L.G."/>
        </authorList>
    </citation>
    <scope>NUCLEOTIDE SEQUENCE [LARGE SCALE GENOMIC DNA]</scope>
    <source>
        <strain evidence="3">28-4</strain>
    </source>
</reference>
<evidence type="ECO:0000313" key="2">
    <source>
        <dbReference type="EMBL" id="PBK69176.1"/>
    </source>
</evidence>
<dbReference type="EMBL" id="KZ293430">
    <property type="protein sequence ID" value="PBK69176.1"/>
    <property type="molecule type" value="Genomic_DNA"/>
</dbReference>
<keyword evidence="3" id="KW-1185">Reference proteome</keyword>
<keyword evidence="1" id="KW-0472">Membrane</keyword>
<sequence>MITNNQFIQTICYLFAVAIPTALLVTVFVKDILAFLGIWAWSTKTSIMSDHRPITVMVKVEVTTTHYSMVEPLHSVSSDCALVEVSSECYSGT</sequence>
<protein>
    <submittedName>
        <fullName evidence="2">Uncharacterized protein</fullName>
    </submittedName>
</protein>
<dbReference type="Proteomes" id="UP000218334">
    <property type="component" value="Unassembled WGS sequence"/>
</dbReference>
<organism evidence="2 3">
    <name type="scientific">Armillaria solidipes</name>
    <dbReference type="NCBI Taxonomy" id="1076256"/>
    <lineage>
        <taxon>Eukaryota</taxon>
        <taxon>Fungi</taxon>
        <taxon>Dikarya</taxon>
        <taxon>Basidiomycota</taxon>
        <taxon>Agaricomycotina</taxon>
        <taxon>Agaricomycetes</taxon>
        <taxon>Agaricomycetidae</taxon>
        <taxon>Agaricales</taxon>
        <taxon>Marasmiineae</taxon>
        <taxon>Physalacriaceae</taxon>
        <taxon>Armillaria</taxon>
    </lineage>
</organism>
<dbReference type="AlphaFoldDB" id="A0A2H3C1K2"/>
<evidence type="ECO:0000313" key="3">
    <source>
        <dbReference type="Proteomes" id="UP000218334"/>
    </source>
</evidence>
<keyword evidence="1" id="KW-0812">Transmembrane</keyword>
<name>A0A2H3C1K2_9AGAR</name>